<evidence type="ECO:0000313" key="3">
    <source>
        <dbReference type="Proteomes" id="UP000184171"/>
    </source>
</evidence>
<evidence type="ECO:0000313" key="2">
    <source>
        <dbReference type="EMBL" id="SHI97334.1"/>
    </source>
</evidence>
<dbReference type="EMBL" id="FQZT01000003">
    <property type="protein sequence ID" value="SHI97334.1"/>
    <property type="molecule type" value="Genomic_DNA"/>
</dbReference>
<sequence>MTVKTFAIKSGLWSQILRALDEQLDRRAAKELLLELESVPVHRSRAVRRLGCYVSRLGKPVCIRLQFAQEAELLAETFLHEVAHACDHLSRKGRGKYSRAHGPQWCRWALALGIEPQVTGRSEQLDSLYAERLKVVAVCSRCGFELRRLRRLNRRGKYLHRECGGRLKPV</sequence>
<name>A0A1M6FHZ1_MALRU</name>
<dbReference type="Pfam" id="PF10263">
    <property type="entry name" value="SprT-like"/>
    <property type="match status" value="1"/>
</dbReference>
<reference evidence="2 3" key="1">
    <citation type="submission" date="2016-11" db="EMBL/GenBank/DDBJ databases">
        <authorList>
            <person name="Jaros S."/>
            <person name="Januszkiewicz K."/>
            <person name="Wedrychowicz H."/>
        </authorList>
    </citation>
    <scope>NUCLEOTIDE SEQUENCE [LARGE SCALE GENOMIC DNA]</scope>
    <source>
        <strain evidence="2 3">DSM 5091</strain>
    </source>
</reference>
<accession>A0A1M6FHZ1</accession>
<proteinExistence type="predicted"/>
<feature type="domain" description="SprT-like" evidence="1">
    <location>
        <begin position="15"/>
        <end position="170"/>
    </location>
</feature>
<keyword evidence="3" id="KW-1185">Reference proteome</keyword>
<dbReference type="STRING" id="1122189.SAMN02745165_01296"/>
<dbReference type="SMART" id="SM00731">
    <property type="entry name" value="SprT"/>
    <property type="match status" value="1"/>
</dbReference>
<dbReference type="AlphaFoldDB" id="A0A1M6FHZ1"/>
<dbReference type="GO" id="GO:0006950">
    <property type="term" value="P:response to stress"/>
    <property type="evidence" value="ECO:0007669"/>
    <property type="project" value="UniProtKB-ARBA"/>
</dbReference>
<dbReference type="RefSeq" id="WP_072906949.1">
    <property type="nucleotide sequence ID" value="NZ_FQZT01000003.1"/>
</dbReference>
<gene>
    <name evidence="2" type="ORF">SAMN02745165_01296</name>
</gene>
<dbReference type="Proteomes" id="UP000184171">
    <property type="component" value="Unassembled WGS sequence"/>
</dbReference>
<dbReference type="OrthoDB" id="5405622at2"/>
<dbReference type="InterPro" id="IPR006640">
    <property type="entry name" value="SprT-like_domain"/>
</dbReference>
<organism evidence="2 3">
    <name type="scientific">Malonomonas rubra DSM 5091</name>
    <dbReference type="NCBI Taxonomy" id="1122189"/>
    <lineage>
        <taxon>Bacteria</taxon>
        <taxon>Pseudomonadati</taxon>
        <taxon>Thermodesulfobacteriota</taxon>
        <taxon>Desulfuromonadia</taxon>
        <taxon>Desulfuromonadales</taxon>
        <taxon>Geopsychrobacteraceae</taxon>
        <taxon>Malonomonas</taxon>
    </lineage>
</organism>
<evidence type="ECO:0000259" key="1">
    <source>
        <dbReference type="SMART" id="SM00731"/>
    </source>
</evidence>
<protein>
    <submittedName>
        <fullName evidence="2">SprT-like family protein</fullName>
    </submittedName>
</protein>